<dbReference type="InterPro" id="IPR050352">
    <property type="entry name" value="ABCG_transporters"/>
</dbReference>
<dbReference type="Proteomes" id="UP000677054">
    <property type="component" value="Unassembled WGS sequence"/>
</dbReference>
<evidence type="ECO:0000256" key="3">
    <source>
        <dbReference type="ARBA" id="ARBA00022692"/>
    </source>
</evidence>
<feature type="transmembrane region" description="Helical" evidence="6">
    <location>
        <begin position="104"/>
        <end position="126"/>
    </location>
</feature>
<dbReference type="PANTHER" id="PTHR48041">
    <property type="entry name" value="ABC TRANSPORTER G FAMILY MEMBER 28"/>
    <property type="match status" value="1"/>
</dbReference>
<evidence type="ECO:0000256" key="6">
    <source>
        <dbReference type="SAM" id="Phobius"/>
    </source>
</evidence>
<feature type="transmembrane region" description="Helical" evidence="6">
    <location>
        <begin position="70"/>
        <end position="98"/>
    </location>
</feature>
<feature type="domain" description="ABC-2 type transporter transmembrane" evidence="7">
    <location>
        <begin position="2"/>
        <end position="185"/>
    </location>
</feature>
<keyword evidence="3 6" id="KW-0812">Transmembrane</keyword>
<proteinExistence type="predicted"/>
<evidence type="ECO:0000259" key="7">
    <source>
        <dbReference type="Pfam" id="PF01061"/>
    </source>
</evidence>
<dbReference type="GO" id="GO:0140359">
    <property type="term" value="F:ABC-type transporter activity"/>
    <property type="evidence" value="ECO:0007669"/>
    <property type="project" value="InterPro"/>
</dbReference>
<feature type="transmembrane region" description="Helical" evidence="6">
    <location>
        <begin position="133"/>
        <end position="155"/>
    </location>
</feature>
<evidence type="ECO:0000313" key="8">
    <source>
        <dbReference type="EMBL" id="CAD7252778.1"/>
    </source>
</evidence>
<dbReference type="GO" id="GO:0005886">
    <property type="term" value="C:plasma membrane"/>
    <property type="evidence" value="ECO:0007669"/>
    <property type="project" value="TreeGrafter"/>
</dbReference>
<evidence type="ECO:0000256" key="1">
    <source>
        <dbReference type="ARBA" id="ARBA00004141"/>
    </source>
</evidence>
<name>A0A7R9FS18_9CRUS</name>
<keyword evidence="5 6" id="KW-0472">Membrane</keyword>
<reference evidence="8" key="1">
    <citation type="submission" date="2020-11" db="EMBL/GenBank/DDBJ databases">
        <authorList>
            <person name="Tran Van P."/>
        </authorList>
    </citation>
    <scope>NUCLEOTIDE SEQUENCE</scope>
</reference>
<evidence type="ECO:0000313" key="9">
    <source>
        <dbReference type="Proteomes" id="UP000677054"/>
    </source>
</evidence>
<keyword evidence="2" id="KW-0813">Transport</keyword>
<feature type="transmembrane region" description="Helical" evidence="6">
    <location>
        <begin position="230"/>
        <end position="250"/>
    </location>
</feature>
<protein>
    <recommendedName>
        <fullName evidence="7">ABC-2 type transporter transmembrane domain-containing protein</fullName>
    </recommendedName>
</protein>
<keyword evidence="9" id="KW-1185">Reference proteome</keyword>
<dbReference type="Pfam" id="PF01061">
    <property type="entry name" value="ABC2_membrane"/>
    <property type="match status" value="1"/>
</dbReference>
<evidence type="ECO:0000256" key="4">
    <source>
        <dbReference type="ARBA" id="ARBA00022989"/>
    </source>
</evidence>
<comment type="subcellular location">
    <subcellularLocation>
        <location evidence="1">Membrane</location>
        <topology evidence="1">Multi-pass membrane protein</topology>
    </subcellularLocation>
</comment>
<organism evidence="8">
    <name type="scientific">Darwinula stevensoni</name>
    <dbReference type="NCBI Taxonomy" id="69355"/>
    <lineage>
        <taxon>Eukaryota</taxon>
        <taxon>Metazoa</taxon>
        <taxon>Ecdysozoa</taxon>
        <taxon>Arthropoda</taxon>
        <taxon>Crustacea</taxon>
        <taxon>Oligostraca</taxon>
        <taxon>Ostracoda</taxon>
        <taxon>Podocopa</taxon>
        <taxon>Podocopida</taxon>
        <taxon>Darwinulocopina</taxon>
        <taxon>Darwinuloidea</taxon>
        <taxon>Darwinulidae</taxon>
        <taxon>Darwinula</taxon>
    </lineage>
</organism>
<dbReference type="PANTHER" id="PTHR48041:SF129">
    <property type="entry name" value="PROTEIN WHITE"/>
    <property type="match status" value="1"/>
</dbReference>
<evidence type="ECO:0000256" key="5">
    <source>
        <dbReference type="ARBA" id="ARBA00023136"/>
    </source>
</evidence>
<accession>A0A7R9FS18</accession>
<dbReference type="EMBL" id="LR904350">
    <property type="protein sequence ID" value="CAD7252778.1"/>
    <property type="molecule type" value="Genomic_DNA"/>
</dbReference>
<dbReference type="InterPro" id="IPR013525">
    <property type="entry name" value="ABC2_TM"/>
</dbReference>
<dbReference type="GO" id="GO:0030659">
    <property type="term" value="C:cytoplasmic vesicle membrane"/>
    <property type="evidence" value="ECO:0007669"/>
    <property type="project" value="TreeGrafter"/>
</dbReference>
<sequence length="256" mass="28872">MLMVAVLLGIIYLRQDYTTEGVMNLNGALFLFLTNMTFQNAFAVVNVFCQELPIFLREHQSGMYRTDVYFLSKTIADLPFFILFPTIFSAVAYFMIGLNESVERFLVCTLIIIIVSNVSCSFGYMISCIANSVTMALSLAPPFIVPIMMFGGFFLNNASVPVYFVWLKYISWFYYGNEALMINQWKGVEGIECGDSPSCTPDGEAVLDSLNFDKVNPPRISSLDNEVRDILLLLALMGAFRIIAFLALYVRASRRK</sequence>
<gene>
    <name evidence="8" type="ORF">DSTB1V02_LOCUS12533</name>
</gene>
<dbReference type="AlphaFoldDB" id="A0A7R9FS18"/>
<evidence type="ECO:0000256" key="2">
    <source>
        <dbReference type="ARBA" id="ARBA00022448"/>
    </source>
</evidence>
<feature type="transmembrane region" description="Helical" evidence="6">
    <location>
        <begin position="28"/>
        <end position="49"/>
    </location>
</feature>
<keyword evidence="4 6" id="KW-1133">Transmembrane helix</keyword>
<dbReference type="OrthoDB" id="6377128at2759"/>
<dbReference type="EMBL" id="CAJPEV010004833">
    <property type="protein sequence ID" value="CAG0902373.1"/>
    <property type="molecule type" value="Genomic_DNA"/>
</dbReference>